<comment type="subcellular location">
    <subcellularLocation>
        <location evidence="1">Cell membrane</location>
        <topology evidence="1">Multi-pass membrane protein</topology>
    </subcellularLocation>
</comment>
<keyword evidence="4 10" id="KW-1003">Cell membrane</keyword>
<evidence type="ECO:0000259" key="13">
    <source>
        <dbReference type="Pfam" id="PF18075"/>
    </source>
</evidence>
<dbReference type="Proteomes" id="UP000230776">
    <property type="component" value="Unassembled WGS sequence"/>
</dbReference>
<evidence type="ECO:0000313" key="14">
    <source>
        <dbReference type="EMBL" id="PIR98683.1"/>
    </source>
</evidence>
<evidence type="ECO:0000256" key="6">
    <source>
        <dbReference type="ARBA" id="ARBA00022692"/>
    </source>
</evidence>
<dbReference type="InterPro" id="IPR004513">
    <property type="entry name" value="FtsX"/>
</dbReference>
<evidence type="ECO:0000256" key="11">
    <source>
        <dbReference type="SAM" id="Phobius"/>
    </source>
</evidence>
<sequence>MFTGIYRLIKYAFQHFWRQRLLSAATLVVILLVLMVFQSIIVFGAIGEAALESIREKIDIAVFFERNVSEDEVLSIKEDLEGLDVVELVTYISRDQAEVEFRQRYEGEDFVKALDELDENPLSASLKIKTFETEQIPVIATYLGNVVPEEKVSAVSYNENNKQVIDRLTAIVRASEAAGLILGLFLAIVAVLVAFNTVLLGIYSNRDEISIMRLVGAPNYFIRGPFIALGIIYGFLSATLVMLVTIPVIHLIAPTVTLFVPGMDLVAYFWTSFGWLYLAQVFAGGAIGVLSSAIAISRYLDV</sequence>
<evidence type="ECO:0000256" key="3">
    <source>
        <dbReference type="ARBA" id="ARBA00021907"/>
    </source>
</evidence>
<evidence type="ECO:0000256" key="5">
    <source>
        <dbReference type="ARBA" id="ARBA00022618"/>
    </source>
</evidence>
<dbReference type="Gene3D" id="3.30.70.3040">
    <property type="match status" value="1"/>
</dbReference>
<comment type="caution">
    <text evidence="14">The sequence shown here is derived from an EMBL/GenBank/DDBJ whole genome shotgun (WGS) entry which is preliminary data.</text>
</comment>
<evidence type="ECO:0000256" key="9">
    <source>
        <dbReference type="ARBA" id="ARBA00023306"/>
    </source>
</evidence>
<evidence type="ECO:0000256" key="4">
    <source>
        <dbReference type="ARBA" id="ARBA00022475"/>
    </source>
</evidence>
<protein>
    <recommendedName>
        <fullName evidence="3 10">Cell division protein FtsX</fullName>
    </recommendedName>
</protein>
<feature type="transmembrane region" description="Helical" evidence="11">
    <location>
        <begin position="273"/>
        <end position="296"/>
    </location>
</feature>
<dbReference type="EMBL" id="PFAG01000003">
    <property type="protein sequence ID" value="PIR98683.1"/>
    <property type="molecule type" value="Genomic_DNA"/>
</dbReference>
<keyword evidence="9 10" id="KW-0131">Cell cycle</keyword>
<evidence type="ECO:0000256" key="2">
    <source>
        <dbReference type="ARBA" id="ARBA00007379"/>
    </source>
</evidence>
<feature type="domain" description="FtsX extracellular" evidence="13">
    <location>
        <begin position="59"/>
        <end position="144"/>
    </location>
</feature>
<reference evidence="15" key="1">
    <citation type="submission" date="2017-09" db="EMBL/GenBank/DDBJ databases">
        <title>Depth-based differentiation of microbial function through sediment-hosted aquifers and enrichment of novel symbionts in the deep terrestrial subsurface.</title>
        <authorList>
            <person name="Probst A.J."/>
            <person name="Ladd B."/>
            <person name="Jarett J.K."/>
            <person name="Geller-Mcgrath D.E."/>
            <person name="Sieber C.M.K."/>
            <person name="Emerson J.B."/>
            <person name="Anantharaman K."/>
            <person name="Thomas B.C."/>
            <person name="Malmstrom R."/>
            <person name="Stieglmeier M."/>
            <person name="Klingl A."/>
            <person name="Woyke T."/>
            <person name="Ryan C.M."/>
            <person name="Banfield J.F."/>
        </authorList>
    </citation>
    <scope>NUCLEOTIDE SEQUENCE [LARGE SCALE GENOMIC DNA]</scope>
</reference>
<feature type="transmembrane region" description="Helical" evidence="11">
    <location>
        <begin position="21"/>
        <end position="46"/>
    </location>
</feature>
<dbReference type="InterPro" id="IPR003838">
    <property type="entry name" value="ABC3_permease_C"/>
</dbReference>
<dbReference type="GO" id="GO:0051301">
    <property type="term" value="P:cell division"/>
    <property type="evidence" value="ECO:0007669"/>
    <property type="project" value="UniProtKB-KW"/>
</dbReference>
<dbReference type="Pfam" id="PF02687">
    <property type="entry name" value="FtsX"/>
    <property type="match status" value="1"/>
</dbReference>
<keyword evidence="5 10" id="KW-0132">Cell division</keyword>
<evidence type="ECO:0000256" key="8">
    <source>
        <dbReference type="ARBA" id="ARBA00023136"/>
    </source>
</evidence>
<gene>
    <name evidence="14" type="ORF">COT88_00220</name>
</gene>
<keyword evidence="7 11" id="KW-1133">Transmembrane helix</keyword>
<proteinExistence type="inferred from homology"/>
<dbReference type="PIRSF" id="PIRSF003097">
    <property type="entry name" value="FtsX"/>
    <property type="match status" value="1"/>
</dbReference>
<dbReference type="Pfam" id="PF18075">
    <property type="entry name" value="FtsX_ECD"/>
    <property type="match status" value="1"/>
</dbReference>
<keyword evidence="8 10" id="KW-0472">Membrane</keyword>
<dbReference type="GO" id="GO:0005886">
    <property type="term" value="C:plasma membrane"/>
    <property type="evidence" value="ECO:0007669"/>
    <property type="project" value="UniProtKB-SubCell"/>
</dbReference>
<evidence type="ECO:0000259" key="12">
    <source>
        <dbReference type="Pfam" id="PF02687"/>
    </source>
</evidence>
<evidence type="ECO:0000256" key="1">
    <source>
        <dbReference type="ARBA" id="ARBA00004651"/>
    </source>
</evidence>
<evidence type="ECO:0000256" key="7">
    <source>
        <dbReference type="ARBA" id="ARBA00022989"/>
    </source>
</evidence>
<dbReference type="PANTHER" id="PTHR47755:SF1">
    <property type="entry name" value="CELL DIVISION PROTEIN FTSX"/>
    <property type="match status" value="1"/>
</dbReference>
<evidence type="ECO:0000313" key="15">
    <source>
        <dbReference type="Proteomes" id="UP000230776"/>
    </source>
</evidence>
<dbReference type="PANTHER" id="PTHR47755">
    <property type="entry name" value="CELL DIVISION PROTEIN FTSX"/>
    <property type="match status" value="1"/>
</dbReference>
<dbReference type="InterPro" id="IPR040690">
    <property type="entry name" value="FtsX_ECD"/>
</dbReference>
<dbReference type="AlphaFoldDB" id="A0A2H0VHY1"/>
<evidence type="ECO:0000256" key="10">
    <source>
        <dbReference type="PIRNR" id="PIRNR003097"/>
    </source>
</evidence>
<keyword evidence="6 11" id="KW-0812">Transmembrane</keyword>
<organism evidence="14 15">
    <name type="scientific">Candidatus Colwellbacteria bacterium CG10_big_fil_rev_8_21_14_0_10_41_28</name>
    <dbReference type="NCBI Taxonomy" id="1974539"/>
    <lineage>
        <taxon>Bacteria</taxon>
        <taxon>Candidatus Colwelliibacteriota</taxon>
    </lineage>
</organism>
<comment type="similarity">
    <text evidence="2 10">Belongs to the ABC-4 integral membrane protein family. FtsX subfamily.</text>
</comment>
<feature type="transmembrane region" description="Helical" evidence="11">
    <location>
        <begin position="224"/>
        <end position="253"/>
    </location>
</feature>
<feature type="domain" description="ABC3 transporter permease C-terminal" evidence="12">
    <location>
        <begin position="181"/>
        <end position="300"/>
    </location>
</feature>
<feature type="transmembrane region" description="Helical" evidence="11">
    <location>
        <begin position="177"/>
        <end position="203"/>
    </location>
</feature>
<name>A0A2H0VHY1_9BACT</name>
<accession>A0A2H0VHY1</accession>